<sequence length="30" mass="3685">MDLERVINGSPRHLITTCYYFIDWVFERIP</sequence>
<proteinExistence type="predicted"/>
<name>A0A7J8XAH6_GOSAI</name>
<dbReference type="Proteomes" id="UP000593577">
    <property type="component" value="Unassembled WGS sequence"/>
</dbReference>
<reference evidence="1 2" key="1">
    <citation type="journal article" date="2019" name="Genome Biol. Evol.">
        <title>Insights into the evolution of the New World diploid cottons (Gossypium, subgenus Houzingenia) based on genome sequencing.</title>
        <authorList>
            <person name="Grover C.E."/>
            <person name="Arick M.A. 2nd"/>
            <person name="Thrash A."/>
            <person name="Conover J.L."/>
            <person name="Sanders W.S."/>
            <person name="Peterson D.G."/>
            <person name="Frelichowski J.E."/>
            <person name="Scheffler J.A."/>
            <person name="Scheffler B.E."/>
            <person name="Wendel J.F."/>
        </authorList>
    </citation>
    <scope>NUCLEOTIDE SEQUENCE [LARGE SCALE GENOMIC DNA]</scope>
    <source>
        <strain evidence="1">185</strain>
        <tissue evidence="1">Leaf</tissue>
    </source>
</reference>
<comment type="caution">
    <text evidence="1">The sequence shown here is derived from an EMBL/GenBank/DDBJ whole genome shotgun (WGS) entry which is preliminary data.</text>
</comment>
<organism evidence="1 2">
    <name type="scientific">Gossypium aridum</name>
    <name type="common">American cotton</name>
    <name type="synonym">Erioxylum aridum</name>
    <dbReference type="NCBI Taxonomy" id="34290"/>
    <lineage>
        <taxon>Eukaryota</taxon>
        <taxon>Viridiplantae</taxon>
        <taxon>Streptophyta</taxon>
        <taxon>Embryophyta</taxon>
        <taxon>Tracheophyta</taxon>
        <taxon>Spermatophyta</taxon>
        <taxon>Magnoliopsida</taxon>
        <taxon>eudicotyledons</taxon>
        <taxon>Gunneridae</taxon>
        <taxon>Pentapetalae</taxon>
        <taxon>rosids</taxon>
        <taxon>malvids</taxon>
        <taxon>Malvales</taxon>
        <taxon>Malvaceae</taxon>
        <taxon>Malvoideae</taxon>
        <taxon>Gossypium</taxon>
    </lineage>
</organism>
<evidence type="ECO:0000313" key="1">
    <source>
        <dbReference type="EMBL" id="MBA0683789.1"/>
    </source>
</evidence>
<gene>
    <name evidence="1" type="ORF">Goari_025418</name>
</gene>
<evidence type="ECO:0000313" key="2">
    <source>
        <dbReference type="Proteomes" id="UP000593577"/>
    </source>
</evidence>
<accession>A0A7J8XAH6</accession>
<dbReference type="EMBL" id="JABFAA010000006">
    <property type="protein sequence ID" value="MBA0683789.1"/>
    <property type="molecule type" value="Genomic_DNA"/>
</dbReference>
<dbReference type="AlphaFoldDB" id="A0A7J8XAH6"/>
<keyword evidence="2" id="KW-1185">Reference proteome</keyword>
<protein>
    <submittedName>
        <fullName evidence="1">Uncharacterized protein</fullName>
    </submittedName>
</protein>